<sequence>MSEVFHDVGGSLGGGFIADTAARAPGPDPERRSYASYASFKDPDGNGWLLQELTERLPGRV</sequence>
<evidence type="ECO:0000313" key="3">
    <source>
        <dbReference type="Proteomes" id="UP000321261"/>
    </source>
</evidence>
<proteinExistence type="predicted"/>
<dbReference type="AlphaFoldDB" id="A0A561T515"/>
<organism evidence="2 3">
    <name type="scientific">Pseudonocardia hierapolitana</name>
    <dbReference type="NCBI Taxonomy" id="1128676"/>
    <lineage>
        <taxon>Bacteria</taxon>
        <taxon>Bacillati</taxon>
        <taxon>Actinomycetota</taxon>
        <taxon>Actinomycetes</taxon>
        <taxon>Pseudonocardiales</taxon>
        <taxon>Pseudonocardiaceae</taxon>
        <taxon>Pseudonocardia</taxon>
    </lineage>
</organism>
<evidence type="ECO:0000313" key="2">
    <source>
        <dbReference type="EMBL" id="TWF82189.1"/>
    </source>
</evidence>
<name>A0A561T515_9PSEU</name>
<evidence type="ECO:0008006" key="4">
    <source>
        <dbReference type="Google" id="ProtNLM"/>
    </source>
</evidence>
<reference evidence="2 3" key="1">
    <citation type="submission" date="2019-06" db="EMBL/GenBank/DDBJ databases">
        <title>Sequencing the genomes of 1000 actinobacteria strains.</title>
        <authorList>
            <person name="Klenk H.-P."/>
        </authorList>
    </citation>
    <scope>NUCLEOTIDE SEQUENCE [LARGE SCALE GENOMIC DNA]</scope>
    <source>
        <strain evidence="2 3">DSM 45671</strain>
    </source>
</reference>
<gene>
    <name evidence="2" type="ORF">FHX44_118134</name>
</gene>
<feature type="region of interest" description="Disordered" evidence="1">
    <location>
        <begin position="1"/>
        <end position="37"/>
    </location>
</feature>
<evidence type="ECO:0000256" key="1">
    <source>
        <dbReference type="SAM" id="MobiDB-lite"/>
    </source>
</evidence>
<accession>A0A561T515</accession>
<dbReference type="EMBL" id="VIWU01000001">
    <property type="protein sequence ID" value="TWF82189.1"/>
    <property type="molecule type" value="Genomic_DNA"/>
</dbReference>
<comment type="caution">
    <text evidence="2">The sequence shown here is derived from an EMBL/GenBank/DDBJ whole genome shotgun (WGS) entry which is preliminary data.</text>
</comment>
<dbReference type="Proteomes" id="UP000321261">
    <property type="component" value="Unassembled WGS sequence"/>
</dbReference>
<protein>
    <recommendedName>
        <fullName evidence="4">Glyoxalase/bleomycin resistance protein/dioxygenase superfamily protein</fullName>
    </recommendedName>
</protein>
<keyword evidence="3" id="KW-1185">Reference proteome</keyword>